<dbReference type="EMBL" id="KU950619">
    <property type="protein sequence ID" value="AMT79087.1"/>
    <property type="molecule type" value="Viral_cRNA"/>
</dbReference>
<evidence type="ECO:0000313" key="22">
    <source>
        <dbReference type="Proteomes" id="UP000145892"/>
    </source>
</evidence>
<evidence type="ECO:0000313" key="17">
    <source>
        <dbReference type="EMBL" id="AMT78630.1"/>
    </source>
</evidence>
<dbReference type="InterPro" id="IPR003487">
    <property type="entry name" value="Pprotein_pneumovir"/>
</dbReference>
<gene>
    <name evidence="12" type="primary">P</name>
    <name evidence="18" type="ORF">PV81_60006gpP</name>
    <name evidence="17" type="ORF">PV81_60046gpP</name>
    <name evidence="16" type="ORF">PV81_60097gpP</name>
    <name evidence="15" type="ORF">U731_45573gpP</name>
    <name evidence="11" type="ORF">U731_45582gpP</name>
    <name evidence="13" type="ORF">U731_45607gpP</name>
    <name evidence="12" type="ORF">U731_45608gpP</name>
    <name evidence="14" type="ORF">U731_45639gpP</name>
</gene>
<comment type="similarity">
    <text evidence="8">Belongs to the pneumoviridae phosphoprotein P family.</text>
</comment>
<dbReference type="Proteomes" id="UP000145892">
    <property type="component" value="Genome"/>
</dbReference>
<evidence type="ECO:0000256" key="1">
    <source>
        <dbReference type="ARBA" id="ARBA00004192"/>
    </source>
</evidence>
<comment type="subcellular location">
    <subcellularLocation>
        <location evidence="1">Host cytoplasm</location>
    </subcellularLocation>
    <subcellularLocation>
        <location evidence="2">Virion</location>
    </subcellularLocation>
</comment>
<evidence type="ECO:0000313" key="16">
    <source>
        <dbReference type="EMBL" id="AMT77816.1"/>
    </source>
</evidence>
<dbReference type="EMBL" id="KU950576">
    <property type="protein sequence ID" value="AMT78630.1"/>
    <property type="molecule type" value="Viral_cRNA"/>
</dbReference>
<accession>A0A023R796</accession>
<dbReference type="Proteomes" id="UP000137587">
    <property type="component" value="Genome"/>
</dbReference>
<dbReference type="EMBL" id="KJ672438">
    <property type="protein sequence ID" value="AHX57126.1"/>
    <property type="molecule type" value="Viral_cRNA"/>
</dbReference>
<dbReference type="GO" id="GO:0003968">
    <property type="term" value="F:RNA-directed RNA polymerase activity"/>
    <property type="evidence" value="ECO:0007669"/>
    <property type="project" value="InterPro"/>
</dbReference>
<evidence type="ECO:0000256" key="4">
    <source>
        <dbReference type="ARBA" id="ARBA00022553"/>
    </source>
</evidence>
<keyword evidence="5" id="KW-0946">Virion</keyword>
<keyword evidence="4" id="KW-0597">Phosphoprotein</keyword>
<feature type="compositionally biased region" description="Basic and acidic residues" evidence="10">
    <location>
        <begin position="202"/>
        <end position="211"/>
    </location>
</feature>
<evidence type="ECO:0000313" key="18">
    <source>
        <dbReference type="EMBL" id="AMT79087.1"/>
    </source>
</evidence>
<keyword evidence="7" id="KW-1035">Host cytoplasm</keyword>
<evidence type="ECO:0000256" key="10">
    <source>
        <dbReference type="SAM" id="MobiDB-lite"/>
    </source>
</evidence>
<reference evidence="21 22" key="1">
    <citation type="submission" date="2014-04" db="EMBL/GenBank/DDBJ databases">
        <authorList>
            <person name="Das S."/>
            <person name="Halpin R.A."/>
            <person name="Bera J."/>
            <person name="Fedorova N."/>
            <person name="Tsitrin T."/>
            <person name="Stockwell T."/>
            <person name="Amedeo P."/>
            <person name="Bishop B."/>
            <person name="Gupta N."/>
            <person name="Hoover J."/>
            <person name="Katzel D."/>
            <person name="Schobel S."/>
            <person name="Shrivastava S."/>
            <person name="Hartert T."/>
            <person name="Moore M."/>
            <person name="Chappell J."/>
            <person name="Larkin E."/>
            <person name="Wentworth D.E."/>
            <person name="Anderson L.J."/>
        </authorList>
    </citation>
    <scope>NUCLEOTIDE SEQUENCE [LARGE SCALE GENOMIC DNA]</scope>
    <source>
        <strain evidence="11">RSVB/Homo sapiens/USA/LA2_25/2013</strain>
        <strain evidence="13">RSVB/Homo sapiens/USA/LA2_50/2013</strain>
        <strain evidence="12">RSVB/Homo sapiens/USA/LA2_51/2013</strain>
        <strain evidence="14">RSVB/Homo sapiens/USA/LA2_82/2013</strain>
    </source>
</reference>
<dbReference type="GO" id="GO:0030430">
    <property type="term" value="C:host cell cytoplasm"/>
    <property type="evidence" value="ECO:0007669"/>
    <property type="project" value="UniProtKB-SubCell"/>
</dbReference>
<organismHost>
    <name type="scientific">Homo sapiens</name>
    <name type="common">Human</name>
    <dbReference type="NCBI Taxonomy" id="9606"/>
</organismHost>
<dbReference type="EMBL" id="KM042393">
    <property type="protein sequence ID" value="AII22147.1"/>
    <property type="molecule type" value="Viral_cRNA"/>
</dbReference>
<dbReference type="GO" id="GO:0044423">
    <property type="term" value="C:virion component"/>
    <property type="evidence" value="ECO:0007669"/>
    <property type="project" value="UniProtKB-KW"/>
</dbReference>
<dbReference type="PROSITE" id="PS00018">
    <property type="entry name" value="EF_HAND_1"/>
    <property type="match status" value="1"/>
</dbReference>
<evidence type="ECO:0000256" key="8">
    <source>
        <dbReference type="ARBA" id="ARBA00023776"/>
    </source>
</evidence>
<dbReference type="Pfam" id="PF02478">
    <property type="entry name" value="Pneumo_phosprot"/>
    <property type="match status" value="1"/>
</dbReference>
<comment type="subunit">
    <text evidence="9">Homotetramer. Interacts with protein M2-1; the interaction between the two tetramers is required for the anti-termination and elongation transcriptional activities of protein M2-1. Interacts with host phosphatase PP1; this interaction recruits PP1 to the inclusion bodies. Formation of a complex PP1/M2-1/P allows P to target host PP1 phosphatase to the M2-1 substrate. Interacts (via C-terminus) with the nucleoprotein N (via N-terminus); the phosphorylated phosphoprotein P binds to N-RNA complex. Interacts (via N-terminus) with the monomeric RNA-free nucleoprotein N. Interacts (via C-terminus) with RNA-directed RNA polymerase L; the association of P and L forms the polymerase complex.</text>
</comment>
<evidence type="ECO:0000313" key="12">
    <source>
        <dbReference type="EMBL" id="AHX57038.1"/>
    </source>
</evidence>
<evidence type="ECO:0000256" key="6">
    <source>
        <dbReference type="ARBA" id="ARBA00022953"/>
    </source>
</evidence>
<keyword evidence="6" id="KW-0693">Viral RNA replication</keyword>
<evidence type="ECO:0000256" key="5">
    <source>
        <dbReference type="ARBA" id="ARBA00022844"/>
    </source>
</evidence>
<evidence type="ECO:0000313" key="23">
    <source>
        <dbReference type="Proteomes" id="UP000164423"/>
    </source>
</evidence>
<evidence type="ECO:0000313" key="24">
    <source>
        <dbReference type="Proteomes" id="UP000174388"/>
    </source>
</evidence>
<organism evidence="12 23">
    <name type="scientific">Human respiratory syncytial virus</name>
    <dbReference type="NCBI Taxonomy" id="11250"/>
    <lineage>
        <taxon>Viruses</taxon>
        <taxon>Riboviria</taxon>
        <taxon>Orthornavirae</taxon>
        <taxon>Negarnaviricota</taxon>
        <taxon>Haploviricotina</taxon>
        <taxon>Monjiviricetes</taxon>
        <taxon>Mononegavirales</taxon>
        <taxon>Pneumoviridae</taxon>
        <taxon>Orthopneumovirus</taxon>
        <taxon>Orthopneumovirus hominis</taxon>
    </lineage>
</organism>
<dbReference type="EMBL" id="KJ672425">
    <property type="protein sequence ID" value="AHX56983.1"/>
    <property type="molecule type" value="Viral_cRNA"/>
</dbReference>
<proteinExistence type="inferred from homology"/>
<dbReference type="Proteomes" id="UP000159792">
    <property type="component" value="Genome"/>
</dbReference>
<dbReference type="InterPro" id="IPR018247">
    <property type="entry name" value="EF_Hand_1_Ca_BS"/>
</dbReference>
<dbReference type="Proteomes" id="UP000164423">
    <property type="component" value="Genome"/>
</dbReference>
<dbReference type="EMBL" id="KU950500">
    <property type="protein sequence ID" value="AMT77816.1"/>
    <property type="molecule type" value="Viral_cRNA"/>
</dbReference>
<protein>
    <recommendedName>
        <fullName evidence="3">Phosphoprotein</fullName>
    </recommendedName>
</protein>
<feature type="region of interest" description="Disordered" evidence="10">
    <location>
        <begin position="53"/>
        <end position="79"/>
    </location>
</feature>
<evidence type="ECO:0000313" key="11">
    <source>
        <dbReference type="EMBL" id="AHX56983.1"/>
    </source>
</evidence>
<evidence type="ECO:0000256" key="3">
    <source>
        <dbReference type="ARBA" id="ARBA00020572"/>
    </source>
</evidence>
<dbReference type="Proteomes" id="UP000171821">
    <property type="component" value="Genome"/>
</dbReference>
<evidence type="ECO:0000313" key="14">
    <source>
        <dbReference type="EMBL" id="AHX57599.1"/>
    </source>
</evidence>
<dbReference type="Proteomes" id="UP000125615">
    <property type="component" value="Genome"/>
</dbReference>
<evidence type="ECO:0000313" key="20">
    <source>
        <dbReference type="Proteomes" id="UP000125615"/>
    </source>
</evidence>
<feature type="compositionally biased region" description="Acidic residues" evidence="10">
    <location>
        <begin position="226"/>
        <end position="241"/>
    </location>
</feature>
<evidence type="ECO:0000313" key="19">
    <source>
        <dbReference type="Proteomes" id="UP000097384"/>
    </source>
</evidence>
<evidence type="ECO:0000313" key="21">
    <source>
        <dbReference type="Proteomes" id="UP000137587"/>
    </source>
</evidence>
<dbReference type="EMBL" id="KJ672481">
    <property type="protein sequence ID" value="AHX57599.1"/>
    <property type="molecule type" value="Viral_cRNA"/>
</dbReference>
<reference evidence="15 24" key="2">
    <citation type="submission" date="2014-06" db="EMBL/GenBank/DDBJ databases">
        <authorList>
            <person name="Das S."/>
            <person name="Halpin R.A."/>
            <person name="Bera J."/>
            <person name="Puri V."/>
            <person name="Fedorova N."/>
            <person name="Tsitrin T."/>
            <person name="Stockwell T."/>
            <person name="Amedeo P."/>
            <person name="Bishop B."/>
            <person name="Katzel D."/>
            <person name="Schobel S."/>
            <person name="Shrivastava S."/>
            <person name="Hartert T."/>
            <person name="Moore M."/>
            <person name="Chappell J."/>
            <person name="Larkin E."/>
            <person name="Wentworth D.E."/>
            <person name="Anderson L.J."/>
        </authorList>
    </citation>
    <scope>NUCLEOTIDE SEQUENCE [LARGE SCALE GENOMIC DNA]</scope>
    <source>
        <strain evidence="15">RSVB/Homo sapiens/USA/LA2_16/2012</strain>
    </source>
</reference>
<dbReference type="Proteomes" id="UP000097384">
    <property type="component" value="Genome"/>
</dbReference>
<feature type="compositionally biased region" description="Polar residues" evidence="10">
    <location>
        <begin position="54"/>
        <end position="75"/>
    </location>
</feature>
<evidence type="ECO:0000313" key="13">
    <source>
        <dbReference type="EMBL" id="AHX57126.1"/>
    </source>
</evidence>
<evidence type="ECO:0000313" key="15">
    <source>
        <dbReference type="EMBL" id="AII22147.1"/>
    </source>
</evidence>
<sequence length="241" mass="26996">MEKFAPEFHGEDANNKATKFLESIKGKFASSKDPKKKDSIISVNSIDIEVTKESPITSGTNIVNPTSEADSTPETKANYPRKPLVSFKEDLTPSDNPFSKLYKETIETFDNNEEESSYSYEEINDQTNDNITVRLDRIDEKLSEILGMLHTLVVASAGPTSARDGIRDAMVGLREEMIEKIRAEALMTNDRLEAMARLRNEESEKMAKDTSDEVSLNPTSKKLSDLLEDNDSDNDLSLDDF</sequence>
<evidence type="ECO:0000256" key="7">
    <source>
        <dbReference type="ARBA" id="ARBA00023200"/>
    </source>
</evidence>
<feature type="region of interest" description="Disordered" evidence="10">
    <location>
        <begin position="202"/>
        <end position="241"/>
    </location>
</feature>
<name>A0A023R796_HRSV</name>
<evidence type="ECO:0000256" key="2">
    <source>
        <dbReference type="ARBA" id="ARBA00004328"/>
    </source>
</evidence>
<reference evidence="19 20" key="3">
    <citation type="submission" date="2016-03" db="EMBL/GenBank/DDBJ databases">
        <authorList>
            <person name="Ploux O."/>
        </authorList>
    </citation>
    <scope>NUCLEOTIDE SEQUENCE [LARGE SCALE GENOMIC DNA]</scope>
    <source>
        <strain evidence="18">RSVB/Homo sapiens/USA/TH_10090/2012</strain>
        <strain evidence="17">RSVB/Homo sapiens/USA/TH_10186/2012</strain>
        <strain evidence="16">RSVB/Homo sapiens/USA/TH_10329/2012</strain>
    </source>
</reference>
<dbReference type="EMBL" id="KJ672430">
    <property type="protein sequence ID" value="AHX57038.1"/>
    <property type="molecule type" value="Viral_cRNA"/>
</dbReference>
<evidence type="ECO:0000256" key="9">
    <source>
        <dbReference type="ARBA" id="ARBA00047061"/>
    </source>
</evidence>
<dbReference type="Proteomes" id="UP000174388">
    <property type="component" value="Genome"/>
</dbReference>